<accession>A0A0A9FX85</accession>
<reference evidence="1" key="1">
    <citation type="submission" date="2014-09" db="EMBL/GenBank/DDBJ databases">
        <authorList>
            <person name="Magalhaes I.L.F."/>
            <person name="Oliveira U."/>
            <person name="Santos F.R."/>
            <person name="Vidigal T.H.D.A."/>
            <person name="Brescovit A.D."/>
            <person name="Santos A.J."/>
        </authorList>
    </citation>
    <scope>NUCLEOTIDE SEQUENCE</scope>
    <source>
        <tissue evidence="1">Shoot tissue taken approximately 20 cm above the soil surface</tissue>
    </source>
</reference>
<organism evidence="1">
    <name type="scientific">Arundo donax</name>
    <name type="common">Giant reed</name>
    <name type="synonym">Donax arundinaceus</name>
    <dbReference type="NCBI Taxonomy" id="35708"/>
    <lineage>
        <taxon>Eukaryota</taxon>
        <taxon>Viridiplantae</taxon>
        <taxon>Streptophyta</taxon>
        <taxon>Embryophyta</taxon>
        <taxon>Tracheophyta</taxon>
        <taxon>Spermatophyta</taxon>
        <taxon>Magnoliopsida</taxon>
        <taxon>Liliopsida</taxon>
        <taxon>Poales</taxon>
        <taxon>Poaceae</taxon>
        <taxon>PACMAD clade</taxon>
        <taxon>Arundinoideae</taxon>
        <taxon>Arundineae</taxon>
        <taxon>Arundo</taxon>
    </lineage>
</organism>
<dbReference type="AlphaFoldDB" id="A0A0A9FX85"/>
<name>A0A0A9FX85_ARUDO</name>
<reference evidence="1" key="2">
    <citation type="journal article" date="2015" name="Data Brief">
        <title>Shoot transcriptome of the giant reed, Arundo donax.</title>
        <authorList>
            <person name="Barrero R.A."/>
            <person name="Guerrero F.D."/>
            <person name="Moolhuijzen P."/>
            <person name="Goolsby J.A."/>
            <person name="Tidwell J."/>
            <person name="Bellgard S.E."/>
            <person name="Bellgard M.I."/>
        </authorList>
    </citation>
    <scope>NUCLEOTIDE SEQUENCE</scope>
    <source>
        <tissue evidence="1">Shoot tissue taken approximately 20 cm above the soil surface</tissue>
    </source>
</reference>
<proteinExistence type="predicted"/>
<sequence>MQQEVPTSRWAHLTIQAGSKHCCCPII</sequence>
<evidence type="ECO:0000313" key="1">
    <source>
        <dbReference type="EMBL" id="JAE16882.1"/>
    </source>
</evidence>
<dbReference type="EMBL" id="GBRH01181014">
    <property type="protein sequence ID" value="JAE16882.1"/>
    <property type="molecule type" value="Transcribed_RNA"/>
</dbReference>
<protein>
    <submittedName>
        <fullName evidence="1">Uncharacterized protein</fullName>
    </submittedName>
</protein>